<dbReference type="AlphaFoldDB" id="A0A1M5AUT5"/>
<evidence type="ECO:0008006" key="3">
    <source>
        <dbReference type="Google" id="ProtNLM"/>
    </source>
</evidence>
<protein>
    <recommendedName>
        <fullName evidence="3">DUF4276 domain-containing protein</fullName>
    </recommendedName>
</protein>
<gene>
    <name evidence="1" type="ORF">SAMN02787073_2038</name>
</gene>
<dbReference type="EMBL" id="FQVE01000002">
    <property type="protein sequence ID" value="SHF33983.1"/>
    <property type="molecule type" value="Genomic_DNA"/>
</dbReference>
<dbReference type="Pfam" id="PF14103">
    <property type="entry name" value="DUF4276"/>
    <property type="match status" value="1"/>
</dbReference>
<dbReference type="RefSeq" id="WP_073173174.1">
    <property type="nucleotide sequence ID" value="NZ_FQVE01000002.1"/>
</dbReference>
<sequence>MSYQLFLGYTFEGTTDKTFLKSIIERTISNILCLYSNKDVEIVLIPFKKDGEGFVEQSINSIRKGYIDNSTDIFYIHSDSDDSTNSTVIKYKFEPLYKEVSEIDEIKGCNIIPIIPVYMTESWLLADFDLLKKEISTNKTKAQLNLTGNPEEFTDPKLKIIEALRTTNSELPKKRRKDLNISDLYQIIGQKIEINKLMSLASFKEFYINTFEVLKQLNLIDYHINV</sequence>
<organism evidence="1 2">
    <name type="scientific">Chryseobacterium vrystaatense</name>
    <dbReference type="NCBI Taxonomy" id="307480"/>
    <lineage>
        <taxon>Bacteria</taxon>
        <taxon>Pseudomonadati</taxon>
        <taxon>Bacteroidota</taxon>
        <taxon>Flavobacteriia</taxon>
        <taxon>Flavobacteriales</taxon>
        <taxon>Weeksellaceae</taxon>
        <taxon>Chryseobacterium group</taxon>
        <taxon>Chryseobacterium</taxon>
    </lineage>
</organism>
<name>A0A1M5AUT5_9FLAO</name>
<evidence type="ECO:0000313" key="1">
    <source>
        <dbReference type="EMBL" id="SHF33983.1"/>
    </source>
</evidence>
<reference evidence="2" key="1">
    <citation type="submission" date="2016-11" db="EMBL/GenBank/DDBJ databases">
        <authorList>
            <person name="Varghese N."/>
            <person name="Submissions S."/>
        </authorList>
    </citation>
    <scope>NUCLEOTIDE SEQUENCE [LARGE SCALE GENOMIC DNA]</scope>
    <source>
        <strain evidence="2">YR203</strain>
    </source>
</reference>
<proteinExistence type="predicted"/>
<evidence type="ECO:0000313" key="2">
    <source>
        <dbReference type="Proteomes" id="UP000184108"/>
    </source>
</evidence>
<accession>A0A1M5AUT5</accession>
<dbReference type="InterPro" id="IPR025455">
    <property type="entry name" value="DUF4276"/>
</dbReference>
<dbReference type="Proteomes" id="UP000184108">
    <property type="component" value="Unassembled WGS sequence"/>
</dbReference>